<protein>
    <submittedName>
        <fullName evidence="5">Uncharacterized protein</fullName>
    </submittedName>
</protein>
<accession>A0AAV2I9Q6</accession>
<dbReference type="EMBL" id="CAXITT010000557">
    <property type="protein sequence ID" value="CAL1543547.1"/>
    <property type="molecule type" value="Genomic_DNA"/>
</dbReference>
<evidence type="ECO:0000313" key="6">
    <source>
        <dbReference type="Proteomes" id="UP001497497"/>
    </source>
</evidence>
<dbReference type="Proteomes" id="UP001497497">
    <property type="component" value="Unassembled WGS sequence"/>
</dbReference>
<dbReference type="PROSITE" id="PS50092">
    <property type="entry name" value="TSP1"/>
    <property type="match status" value="1"/>
</dbReference>
<dbReference type="Pfam" id="PF00090">
    <property type="entry name" value="TSP_1"/>
    <property type="match status" value="1"/>
</dbReference>
<organism evidence="5 6">
    <name type="scientific">Lymnaea stagnalis</name>
    <name type="common">Great pond snail</name>
    <name type="synonym">Helix stagnalis</name>
    <dbReference type="NCBI Taxonomy" id="6523"/>
    <lineage>
        <taxon>Eukaryota</taxon>
        <taxon>Metazoa</taxon>
        <taxon>Spiralia</taxon>
        <taxon>Lophotrochozoa</taxon>
        <taxon>Mollusca</taxon>
        <taxon>Gastropoda</taxon>
        <taxon>Heterobranchia</taxon>
        <taxon>Euthyneura</taxon>
        <taxon>Panpulmonata</taxon>
        <taxon>Hygrophila</taxon>
        <taxon>Lymnaeoidea</taxon>
        <taxon>Lymnaeidae</taxon>
        <taxon>Lymnaea</taxon>
    </lineage>
</organism>
<feature type="non-terminal residue" evidence="5">
    <location>
        <position position="1"/>
    </location>
</feature>
<keyword evidence="1" id="KW-0732">Signal</keyword>
<evidence type="ECO:0000256" key="3">
    <source>
        <dbReference type="ARBA" id="ARBA00023157"/>
    </source>
</evidence>
<evidence type="ECO:0000256" key="4">
    <source>
        <dbReference type="ARBA" id="ARBA00023180"/>
    </source>
</evidence>
<dbReference type="InterPro" id="IPR000884">
    <property type="entry name" value="TSP1_rpt"/>
</dbReference>
<dbReference type="FunFam" id="2.20.100.10:FF:000004">
    <property type="entry name" value="Adhesion G protein-coupled receptor B2"/>
    <property type="match status" value="1"/>
</dbReference>
<keyword evidence="2" id="KW-0677">Repeat</keyword>
<sequence length="49" mass="5049">WTAWGQCSLSCGNGTQARTRACDGPYHGGVNCTGPTVDAKRCNTQSCAG</sequence>
<comment type="caution">
    <text evidence="5">The sequence shown here is derived from an EMBL/GenBank/DDBJ whole genome shotgun (WGS) entry which is preliminary data.</text>
</comment>
<keyword evidence="3" id="KW-1015">Disulfide bond</keyword>
<dbReference type="SUPFAM" id="SSF82895">
    <property type="entry name" value="TSP-1 type 1 repeat"/>
    <property type="match status" value="1"/>
</dbReference>
<evidence type="ECO:0000313" key="5">
    <source>
        <dbReference type="EMBL" id="CAL1543547.1"/>
    </source>
</evidence>
<keyword evidence="6" id="KW-1185">Reference proteome</keyword>
<dbReference type="Gene3D" id="2.20.100.10">
    <property type="entry name" value="Thrombospondin type-1 (TSP1) repeat"/>
    <property type="match status" value="1"/>
</dbReference>
<name>A0AAV2I9Q6_LYMST</name>
<dbReference type="InterPro" id="IPR036383">
    <property type="entry name" value="TSP1_rpt_sf"/>
</dbReference>
<proteinExistence type="predicted"/>
<feature type="non-terminal residue" evidence="5">
    <location>
        <position position="49"/>
    </location>
</feature>
<dbReference type="SMART" id="SM00209">
    <property type="entry name" value="TSP1"/>
    <property type="match status" value="1"/>
</dbReference>
<dbReference type="AlphaFoldDB" id="A0AAV2I9Q6"/>
<keyword evidence="4" id="KW-0325">Glycoprotein</keyword>
<reference evidence="5 6" key="1">
    <citation type="submission" date="2024-04" db="EMBL/GenBank/DDBJ databases">
        <authorList>
            <consortium name="Genoscope - CEA"/>
            <person name="William W."/>
        </authorList>
    </citation>
    <scope>NUCLEOTIDE SEQUENCE [LARGE SCALE GENOMIC DNA]</scope>
</reference>
<evidence type="ECO:0000256" key="1">
    <source>
        <dbReference type="ARBA" id="ARBA00022729"/>
    </source>
</evidence>
<gene>
    <name evidence="5" type="ORF">GSLYS_00017081001</name>
</gene>
<evidence type="ECO:0000256" key="2">
    <source>
        <dbReference type="ARBA" id="ARBA00022737"/>
    </source>
</evidence>